<dbReference type="FunFam" id="3.40.50.300:FF:000056">
    <property type="entry name" value="Cell division ATP-binding protein FtsE"/>
    <property type="match status" value="1"/>
</dbReference>
<sequence length="508" mass="53665">MTRSLALQAGNLADRLRTALSSRFVLRPSLLASLPGRLAAPLPAAGDGGQTADAASQRHPQAAPTQQADPPTLGRSGIADAPANGTFYDGACHDGACHDGACHDDAFHDSTHHAVGGTPVAKAQPSNGDAADAGEGRRRGASIAFAQIRKDYAAPTGRVSALRGIDLTIPAGRIFGIIGRSGAGKSSLLRLINRLEMPSAGRIAIDGLPIGALDESGLVALRRRIGMVFQHFNLLASHTVRANVALPLRVAGVPAPEIARRVDEALALVGLLDKRDVYPSRLSGGQKQRVGIARALVSRPDVLLCDEATSALDPESTQAILQLLRDINRRLGLTIVLITHEMTVIREICDDVLVLDRGEMVETGPVWRVFGHPRHEATRALLRPLEHALPEEFATRLRPTPPSPASLEVLELRYDGTREPDLAALHEALGGPVQLLQGGVDRIQGHTQGRLLIAVRTPTVTQSTPPTATPPGGLDAHSAHSARSATERLTHAALATEIRSLGYVAARA</sequence>
<evidence type="ECO:0000259" key="13">
    <source>
        <dbReference type="PROSITE" id="PS50893"/>
    </source>
</evidence>
<feature type="region of interest" description="Disordered" evidence="12">
    <location>
        <begin position="42"/>
        <end position="80"/>
    </location>
</feature>
<keyword evidence="8" id="KW-0067">ATP-binding</keyword>
<dbReference type="InterPro" id="IPR050086">
    <property type="entry name" value="MetN_ABC_transporter-like"/>
</dbReference>
<comment type="function">
    <text evidence="1">Part of the ABC transporter FtsEX involved in cellular division. Important for assembly or stability of the septal ring.</text>
</comment>
<dbReference type="InterPro" id="IPR017871">
    <property type="entry name" value="ABC_transporter-like_CS"/>
</dbReference>
<protein>
    <recommendedName>
        <fullName evidence="3">Cell division ATP-binding protein FtsE</fullName>
    </recommendedName>
</protein>
<evidence type="ECO:0000256" key="9">
    <source>
        <dbReference type="ARBA" id="ARBA00022967"/>
    </source>
</evidence>
<evidence type="ECO:0000256" key="2">
    <source>
        <dbReference type="ARBA" id="ARBA00005417"/>
    </source>
</evidence>
<keyword evidence="9" id="KW-1278">Translocase</keyword>
<dbReference type="STRING" id="1770053.SAMN05216551_106243"/>
<dbReference type="Proteomes" id="UP000243719">
    <property type="component" value="Unassembled WGS sequence"/>
</dbReference>
<dbReference type="GO" id="GO:0006865">
    <property type="term" value="P:amino acid transport"/>
    <property type="evidence" value="ECO:0007669"/>
    <property type="project" value="UniProtKB-KW"/>
</dbReference>
<evidence type="ECO:0000256" key="12">
    <source>
        <dbReference type="SAM" id="MobiDB-lite"/>
    </source>
</evidence>
<dbReference type="SUPFAM" id="SSF52540">
    <property type="entry name" value="P-loop containing nucleoside triphosphate hydrolases"/>
    <property type="match status" value="1"/>
</dbReference>
<dbReference type="InterPro" id="IPR027417">
    <property type="entry name" value="P-loop_NTPase"/>
</dbReference>
<dbReference type="PANTHER" id="PTHR43166">
    <property type="entry name" value="AMINO ACID IMPORT ATP-BINDING PROTEIN"/>
    <property type="match status" value="1"/>
</dbReference>
<comment type="similarity">
    <text evidence="2">Belongs to the ABC transporter superfamily.</text>
</comment>
<accession>A0A1H2PQA3</accession>
<feature type="domain" description="ABC transporter" evidence="13">
    <location>
        <begin position="143"/>
        <end position="382"/>
    </location>
</feature>
<feature type="compositionally biased region" description="Low complexity" evidence="12">
    <location>
        <begin position="42"/>
        <end position="72"/>
    </location>
</feature>
<dbReference type="CDD" id="cd03258">
    <property type="entry name" value="ABC_MetN_methionine_transporter"/>
    <property type="match status" value="1"/>
</dbReference>
<feature type="region of interest" description="Disordered" evidence="12">
    <location>
        <begin position="113"/>
        <end position="136"/>
    </location>
</feature>
<evidence type="ECO:0000256" key="11">
    <source>
        <dbReference type="ARBA" id="ARBA00023136"/>
    </source>
</evidence>
<dbReference type="PROSITE" id="PS00211">
    <property type="entry name" value="ABC_TRANSPORTER_1"/>
    <property type="match status" value="1"/>
</dbReference>
<organism evidence="14 15">
    <name type="scientific">Chitinasiproducens palmae</name>
    <dbReference type="NCBI Taxonomy" id="1770053"/>
    <lineage>
        <taxon>Bacteria</taxon>
        <taxon>Pseudomonadati</taxon>
        <taxon>Pseudomonadota</taxon>
        <taxon>Betaproteobacteria</taxon>
        <taxon>Burkholderiales</taxon>
        <taxon>Burkholderiaceae</taxon>
        <taxon>Chitinasiproducens</taxon>
    </lineage>
</organism>
<feature type="region of interest" description="Disordered" evidence="12">
    <location>
        <begin position="459"/>
        <end position="485"/>
    </location>
</feature>
<dbReference type="GO" id="GO:0016887">
    <property type="term" value="F:ATP hydrolysis activity"/>
    <property type="evidence" value="ECO:0007669"/>
    <property type="project" value="InterPro"/>
</dbReference>
<dbReference type="GO" id="GO:0005524">
    <property type="term" value="F:ATP binding"/>
    <property type="evidence" value="ECO:0007669"/>
    <property type="project" value="UniProtKB-KW"/>
</dbReference>
<evidence type="ECO:0000256" key="1">
    <source>
        <dbReference type="ARBA" id="ARBA00002579"/>
    </source>
</evidence>
<dbReference type="InterPro" id="IPR003439">
    <property type="entry name" value="ABC_transporter-like_ATP-bd"/>
</dbReference>
<dbReference type="InterPro" id="IPR041701">
    <property type="entry name" value="MetN_ABC"/>
</dbReference>
<evidence type="ECO:0000256" key="3">
    <source>
        <dbReference type="ARBA" id="ARBA00020019"/>
    </source>
</evidence>
<evidence type="ECO:0000256" key="7">
    <source>
        <dbReference type="ARBA" id="ARBA00022741"/>
    </source>
</evidence>
<evidence type="ECO:0000256" key="4">
    <source>
        <dbReference type="ARBA" id="ARBA00022448"/>
    </source>
</evidence>
<keyword evidence="6" id="KW-0997">Cell inner membrane</keyword>
<dbReference type="Gene3D" id="3.40.50.300">
    <property type="entry name" value="P-loop containing nucleotide triphosphate hydrolases"/>
    <property type="match status" value="1"/>
</dbReference>
<proteinExistence type="inferred from homology"/>
<keyword evidence="11" id="KW-0472">Membrane</keyword>
<keyword evidence="10" id="KW-0029">Amino-acid transport</keyword>
<dbReference type="PROSITE" id="PS50893">
    <property type="entry name" value="ABC_TRANSPORTER_2"/>
    <property type="match status" value="1"/>
</dbReference>
<evidence type="ECO:0000313" key="15">
    <source>
        <dbReference type="Proteomes" id="UP000243719"/>
    </source>
</evidence>
<dbReference type="InterPro" id="IPR003593">
    <property type="entry name" value="AAA+_ATPase"/>
</dbReference>
<evidence type="ECO:0000256" key="5">
    <source>
        <dbReference type="ARBA" id="ARBA00022475"/>
    </source>
</evidence>
<dbReference type="PANTHER" id="PTHR43166:SF30">
    <property type="entry name" value="METHIONINE IMPORT ATP-BINDING PROTEIN METN"/>
    <property type="match status" value="1"/>
</dbReference>
<dbReference type="InterPro" id="IPR045865">
    <property type="entry name" value="ACT-like_dom_sf"/>
</dbReference>
<dbReference type="SMART" id="SM00382">
    <property type="entry name" value="AAA"/>
    <property type="match status" value="1"/>
</dbReference>
<evidence type="ECO:0000256" key="6">
    <source>
        <dbReference type="ARBA" id="ARBA00022519"/>
    </source>
</evidence>
<evidence type="ECO:0000313" key="14">
    <source>
        <dbReference type="EMBL" id="SDV48999.1"/>
    </source>
</evidence>
<evidence type="ECO:0000256" key="8">
    <source>
        <dbReference type="ARBA" id="ARBA00022840"/>
    </source>
</evidence>
<dbReference type="Gene3D" id="3.30.70.260">
    <property type="match status" value="1"/>
</dbReference>
<name>A0A1H2PQA3_9BURK</name>
<keyword evidence="4" id="KW-0813">Transport</keyword>
<keyword evidence="5" id="KW-1003">Cell membrane</keyword>
<dbReference type="Pfam" id="PF00005">
    <property type="entry name" value="ABC_tran"/>
    <property type="match status" value="1"/>
</dbReference>
<gene>
    <name evidence="14" type="ORF">SAMN05216551_106243</name>
</gene>
<dbReference type="EMBL" id="FNLO01000006">
    <property type="protein sequence ID" value="SDV48999.1"/>
    <property type="molecule type" value="Genomic_DNA"/>
</dbReference>
<keyword evidence="7" id="KW-0547">Nucleotide-binding</keyword>
<keyword evidence="15" id="KW-1185">Reference proteome</keyword>
<reference evidence="15" key="1">
    <citation type="submission" date="2016-09" db="EMBL/GenBank/DDBJ databases">
        <authorList>
            <person name="Varghese N."/>
            <person name="Submissions S."/>
        </authorList>
    </citation>
    <scope>NUCLEOTIDE SEQUENCE [LARGE SCALE GENOMIC DNA]</scope>
    <source>
        <strain evidence="15">JS23</strain>
    </source>
</reference>
<dbReference type="SUPFAM" id="SSF55021">
    <property type="entry name" value="ACT-like"/>
    <property type="match status" value="1"/>
</dbReference>
<evidence type="ECO:0000256" key="10">
    <source>
        <dbReference type="ARBA" id="ARBA00022970"/>
    </source>
</evidence>
<dbReference type="OrthoDB" id="9802264at2"/>
<dbReference type="GO" id="GO:0005886">
    <property type="term" value="C:plasma membrane"/>
    <property type="evidence" value="ECO:0007669"/>
    <property type="project" value="UniProtKB-ARBA"/>
</dbReference>
<dbReference type="AlphaFoldDB" id="A0A1H2PQA3"/>